<feature type="transmembrane region" description="Helical" evidence="14">
    <location>
        <begin position="396"/>
        <end position="415"/>
    </location>
</feature>
<dbReference type="AlphaFoldDB" id="A0A1G6QDB5"/>
<dbReference type="InterPro" id="IPR013011">
    <property type="entry name" value="PTS_EIIB_2"/>
</dbReference>
<evidence type="ECO:0000313" key="17">
    <source>
        <dbReference type="EMBL" id="SDC89894.1"/>
    </source>
</evidence>
<keyword evidence="10 14" id="KW-0812">Transmembrane</keyword>
<evidence type="ECO:0000256" key="3">
    <source>
        <dbReference type="ARBA" id="ARBA00012799"/>
    </source>
</evidence>
<dbReference type="EMBL" id="FMZC01000003">
    <property type="protein sequence ID" value="SDC89894.1"/>
    <property type="molecule type" value="Genomic_DNA"/>
</dbReference>
<feature type="transmembrane region" description="Helical" evidence="14">
    <location>
        <begin position="509"/>
        <end position="529"/>
    </location>
</feature>
<dbReference type="Proteomes" id="UP000198781">
    <property type="component" value="Unassembled WGS sequence"/>
</dbReference>
<dbReference type="PROSITE" id="PS51104">
    <property type="entry name" value="PTS_EIIC_TYPE_2"/>
    <property type="match status" value="1"/>
</dbReference>
<proteinExistence type="predicted"/>
<keyword evidence="18" id="KW-1185">Reference proteome</keyword>
<dbReference type="PROSITE" id="PS51099">
    <property type="entry name" value="PTS_EIIB_TYPE_2"/>
    <property type="match status" value="1"/>
</dbReference>
<dbReference type="NCBIfam" id="TIGR00829">
    <property type="entry name" value="FRU"/>
    <property type="match status" value="1"/>
</dbReference>
<organism evidence="17 18">
    <name type="scientific">Paracidovorax valerianellae</name>
    <dbReference type="NCBI Taxonomy" id="187868"/>
    <lineage>
        <taxon>Bacteria</taxon>
        <taxon>Pseudomonadati</taxon>
        <taxon>Pseudomonadota</taxon>
        <taxon>Betaproteobacteria</taxon>
        <taxon>Burkholderiales</taxon>
        <taxon>Comamonadaceae</taxon>
        <taxon>Paracidovorax</taxon>
    </lineage>
</organism>
<keyword evidence="13 14" id="KW-0472">Membrane</keyword>
<dbReference type="GO" id="GO:0005351">
    <property type="term" value="F:carbohydrate:proton symporter activity"/>
    <property type="evidence" value="ECO:0007669"/>
    <property type="project" value="InterPro"/>
</dbReference>
<dbReference type="PANTHER" id="PTHR30505">
    <property type="entry name" value="FRUCTOSE-LIKE PERMEASE"/>
    <property type="match status" value="1"/>
</dbReference>
<comment type="subcellular location">
    <subcellularLocation>
        <location evidence="2">Cell inner membrane</location>
        <topology evidence="2">Multi-pass membrane protein</topology>
    </subcellularLocation>
</comment>
<evidence type="ECO:0000256" key="8">
    <source>
        <dbReference type="ARBA" id="ARBA00022679"/>
    </source>
</evidence>
<dbReference type="PANTHER" id="PTHR30505:SF0">
    <property type="entry name" value="FRUCTOSE-LIKE PTS SYSTEM EIIBC COMPONENT-RELATED"/>
    <property type="match status" value="1"/>
</dbReference>
<keyword evidence="7" id="KW-0762">Sugar transport</keyword>
<evidence type="ECO:0000256" key="14">
    <source>
        <dbReference type="SAM" id="Phobius"/>
    </source>
</evidence>
<comment type="catalytic activity">
    <reaction evidence="1">
        <text>D-fructose(out) + N(pros)-phospho-L-histidyl-[protein] = D-fructose 1-phosphate(in) + L-histidyl-[protein]</text>
        <dbReference type="Rhea" id="RHEA:49252"/>
        <dbReference type="Rhea" id="RHEA-COMP:9745"/>
        <dbReference type="Rhea" id="RHEA-COMP:9746"/>
        <dbReference type="ChEBI" id="CHEBI:29979"/>
        <dbReference type="ChEBI" id="CHEBI:37721"/>
        <dbReference type="ChEBI" id="CHEBI:58674"/>
        <dbReference type="ChEBI" id="CHEBI:64837"/>
        <dbReference type="EC" id="2.7.1.202"/>
    </reaction>
</comment>
<accession>A0A1G6QDB5</accession>
<keyword evidence="4" id="KW-0813">Transport</keyword>
<feature type="transmembrane region" description="Helical" evidence="14">
    <location>
        <begin position="576"/>
        <end position="597"/>
    </location>
</feature>
<dbReference type="InterPro" id="IPR013014">
    <property type="entry name" value="PTS_EIIC_2"/>
</dbReference>
<dbReference type="FunFam" id="3.40.50.2300:FF:000014">
    <property type="entry name" value="PTS system fructose-like transporter subunit IIB"/>
    <property type="match status" value="1"/>
</dbReference>
<keyword evidence="9" id="KW-0598">Phosphotransferase system</keyword>
<evidence type="ECO:0000256" key="1">
    <source>
        <dbReference type="ARBA" id="ARBA00001401"/>
    </source>
</evidence>
<evidence type="ECO:0000259" key="15">
    <source>
        <dbReference type="PROSITE" id="PS51099"/>
    </source>
</evidence>
<dbReference type="Pfam" id="PF02302">
    <property type="entry name" value="PTS_IIB"/>
    <property type="match status" value="2"/>
</dbReference>
<keyword evidence="5" id="KW-1003">Cell membrane</keyword>
<dbReference type="InterPro" id="IPR003501">
    <property type="entry name" value="PTS_EIIB_2/3"/>
</dbReference>
<dbReference type="Gene3D" id="3.40.50.2300">
    <property type="match status" value="2"/>
</dbReference>
<dbReference type="InterPro" id="IPR050864">
    <property type="entry name" value="Bacterial_PTS_Sugar_Transport"/>
</dbReference>
<dbReference type="RefSeq" id="WP_092741924.1">
    <property type="nucleotide sequence ID" value="NZ_FMZC01000003.1"/>
</dbReference>
<feature type="transmembrane region" description="Helical" evidence="14">
    <location>
        <begin position="349"/>
        <end position="376"/>
    </location>
</feature>
<dbReference type="GO" id="GO:0016301">
    <property type="term" value="F:kinase activity"/>
    <property type="evidence" value="ECO:0007669"/>
    <property type="project" value="UniProtKB-KW"/>
</dbReference>
<evidence type="ECO:0000256" key="13">
    <source>
        <dbReference type="ARBA" id="ARBA00023136"/>
    </source>
</evidence>
<dbReference type="SUPFAM" id="SSF52794">
    <property type="entry name" value="PTS system IIB component-like"/>
    <property type="match status" value="2"/>
</dbReference>
<feature type="transmembrane region" description="Helical" evidence="14">
    <location>
        <begin position="535"/>
        <end position="555"/>
    </location>
</feature>
<evidence type="ECO:0000256" key="5">
    <source>
        <dbReference type="ARBA" id="ARBA00022475"/>
    </source>
</evidence>
<feature type="transmembrane region" description="Helical" evidence="14">
    <location>
        <begin position="315"/>
        <end position="337"/>
    </location>
</feature>
<dbReference type="GO" id="GO:0090563">
    <property type="term" value="F:protein-phosphocysteine-sugar phosphotransferase activity"/>
    <property type="evidence" value="ECO:0007669"/>
    <property type="project" value="TreeGrafter"/>
</dbReference>
<keyword evidence="12 14" id="KW-1133">Transmembrane helix</keyword>
<keyword evidence="8" id="KW-0808">Transferase</keyword>
<evidence type="ECO:0000256" key="12">
    <source>
        <dbReference type="ARBA" id="ARBA00022989"/>
    </source>
</evidence>
<evidence type="ECO:0000256" key="10">
    <source>
        <dbReference type="ARBA" id="ARBA00022692"/>
    </source>
</evidence>
<sequence>MAHLIAIAASQAGPAHSFMTGEALRAAAERLGHDIALSVRSSLGAQGGWTDDELSRADAVIIAADMAVDRNGLPAARLHETTPGAVLADAAEVVRAALARTGAGGGNGNGGGVAANGAPAPAAVAPAVAAAEAARPLRIVAITSCPTGVAHTFMAAEALEQGAQALGHAIKVETQGSVGAQNALTPDEIASADLVVIAADTQVDRARFAGKRLYATGTKAAIHDAAAVFAQAAAQAAVWGDAPAAGTAATTPGAAPAAAAARSTERTGPYKHLMTGVSFMLPFVVAGGLLIALAFALGGIYVYDDAHQGTLGWTLFQIGAKAGFTLMLPALAGYIAFSIADRPGIAPGMIGGLLAGTVGAGFLGAIAAGFIAGYSVYWMNRTIRLPRTLDGLKPVVLLPLLGTLVVGVLMMMVIGKPMAGVMAALTEWLKGLQTGSAVLLGVILGAMMAFDMGGPVNKAAYVFSTTLIASGVANPMAATMAAGMVPPLGIALACWVFRSRFSAEEREASKAVAVLGLAFITEGAIPFVARDPLRVIPACMAGAAVAGGLSMMWNIGLQAPHGGVFVLAIPNAVNHVMLYALAIAAGTGVTALALGVLKRRLPVA</sequence>
<reference evidence="17 18" key="1">
    <citation type="submission" date="2016-10" db="EMBL/GenBank/DDBJ databases">
        <authorList>
            <person name="de Groot N.N."/>
        </authorList>
    </citation>
    <scope>NUCLEOTIDE SEQUENCE [LARGE SCALE GENOMIC DNA]</scope>
    <source>
        <strain evidence="17 18">DSM 16619</strain>
    </source>
</reference>
<feature type="domain" description="PTS EIIC type-2" evidence="16">
    <location>
        <begin position="269"/>
        <end position="604"/>
    </location>
</feature>
<dbReference type="InterPro" id="IPR036095">
    <property type="entry name" value="PTS_EIIB-like_sf"/>
</dbReference>
<feature type="domain" description="PTS EIIB type-2" evidence="15">
    <location>
        <begin position="139"/>
        <end position="234"/>
    </location>
</feature>
<dbReference type="OrthoDB" id="9782569at2"/>
<dbReference type="CDD" id="cd05569">
    <property type="entry name" value="PTS_IIB_fructose"/>
    <property type="match status" value="2"/>
</dbReference>
<keyword evidence="6" id="KW-0597">Phosphoprotein</keyword>
<evidence type="ECO:0000259" key="16">
    <source>
        <dbReference type="PROSITE" id="PS51104"/>
    </source>
</evidence>
<feature type="transmembrane region" description="Helical" evidence="14">
    <location>
        <begin position="279"/>
        <end position="303"/>
    </location>
</feature>
<evidence type="ECO:0000256" key="11">
    <source>
        <dbReference type="ARBA" id="ARBA00022777"/>
    </source>
</evidence>
<dbReference type="GO" id="GO:0022877">
    <property type="term" value="F:protein-N(PI)-phosphohistidine-fructose phosphotransferase system transporter activity"/>
    <property type="evidence" value="ECO:0007669"/>
    <property type="project" value="InterPro"/>
</dbReference>
<evidence type="ECO:0000256" key="9">
    <source>
        <dbReference type="ARBA" id="ARBA00022683"/>
    </source>
</evidence>
<evidence type="ECO:0000313" key="18">
    <source>
        <dbReference type="Proteomes" id="UP000198781"/>
    </source>
</evidence>
<keyword evidence="11" id="KW-0418">Kinase</keyword>
<dbReference type="EC" id="2.7.1.202" evidence="3"/>
<evidence type="ECO:0000256" key="4">
    <source>
        <dbReference type="ARBA" id="ARBA00022448"/>
    </source>
</evidence>
<dbReference type="NCBIfam" id="TIGR01427">
    <property type="entry name" value="PTS_IIC_fructo"/>
    <property type="match status" value="1"/>
</dbReference>
<dbReference type="InterPro" id="IPR003353">
    <property type="entry name" value="PTS_IIB_fruc"/>
</dbReference>
<evidence type="ECO:0000256" key="2">
    <source>
        <dbReference type="ARBA" id="ARBA00004429"/>
    </source>
</evidence>
<feature type="transmembrane region" description="Helical" evidence="14">
    <location>
        <begin position="436"/>
        <end position="456"/>
    </location>
</feature>
<gene>
    <name evidence="17" type="ORF">SAMN05192589_103492</name>
</gene>
<evidence type="ECO:0000256" key="7">
    <source>
        <dbReference type="ARBA" id="ARBA00022597"/>
    </source>
</evidence>
<dbReference type="GO" id="GO:0005886">
    <property type="term" value="C:plasma membrane"/>
    <property type="evidence" value="ECO:0007669"/>
    <property type="project" value="UniProtKB-SubCell"/>
</dbReference>
<feature type="transmembrane region" description="Helical" evidence="14">
    <location>
        <begin position="476"/>
        <end position="497"/>
    </location>
</feature>
<dbReference type="GO" id="GO:0009401">
    <property type="term" value="P:phosphoenolpyruvate-dependent sugar phosphotransferase system"/>
    <property type="evidence" value="ECO:0007669"/>
    <property type="project" value="UniProtKB-KW"/>
</dbReference>
<dbReference type="InterPro" id="IPR006327">
    <property type="entry name" value="PTS_IIC_fruc"/>
</dbReference>
<evidence type="ECO:0000256" key="6">
    <source>
        <dbReference type="ARBA" id="ARBA00022553"/>
    </source>
</evidence>
<name>A0A1G6QDB5_9BURK</name>
<protein>
    <recommendedName>
        <fullName evidence="3">protein-N(pi)-phosphohistidine--D-fructose phosphotransferase</fullName>
        <ecNumber evidence="3">2.7.1.202</ecNumber>
    </recommendedName>
</protein>
<dbReference type="STRING" id="187868.SAMN05192589_103492"/>